<evidence type="ECO:0000256" key="8">
    <source>
        <dbReference type="SAM" id="MobiDB-lite"/>
    </source>
</evidence>
<keyword evidence="2" id="KW-0156">Chromatin regulator</keyword>
<keyword evidence="7" id="KW-0175">Coiled coil</keyword>
<dbReference type="InterPro" id="IPR009057">
    <property type="entry name" value="Homeodomain-like_sf"/>
</dbReference>
<evidence type="ECO:0000313" key="13">
    <source>
        <dbReference type="Proteomes" id="UP000761534"/>
    </source>
</evidence>
<feature type="domain" description="SWIRM" evidence="10">
    <location>
        <begin position="77"/>
        <end position="174"/>
    </location>
</feature>
<evidence type="ECO:0000256" key="1">
    <source>
        <dbReference type="ARBA" id="ARBA00004123"/>
    </source>
</evidence>
<evidence type="ECO:0000259" key="9">
    <source>
        <dbReference type="PROSITE" id="PS50090"/>
    </source>
</evidence>
<dbReference type="FunFam" id="1.10.10.10:FF:000020">
    <property type="entry name" value="SWI/SNF complex subunit SMARCC2 isoform c"/>
    <property type="match status" value="1"/>
</dbReference>
<keyword evidence="4" id="KW-0804">Transcription</keyword>
<organism evidence="12 13">
    <name type="scientific">Trichomonascus ciferrii</name>
    <dbReference type="NCBI Taxonomy" id="44093"/>
    <lineage>
        <taxon>Eukaryota</taxon>
        <taxon>Fungi</taxon>
        <taxon>Dikarya</taxon>
        <taxon>Ascomycota</taxon>
        <taxon>Saccharomycotina</taxon>
        <taxon>Dipodascomycetes</taxon>
        <taxon>Dipodascales</taxon>
        <taxon>Trichomonascaceae</taxon>
        <taxon>Trichomonascus</taxon>
        <taxon>Trichomonascus ciferrii complex</taxon>
    </lineage>
</organism>
<dbReference type="GO" id="GO:0016514">
    <property type="term" value="C:SWI/SNF complex"/>
    <property type="evidence" value="ECO:0007669"/>
    <property type="project" value="UniProtKB-ARBA"/>
</dbReference>
<evidence type="ECO:0000256" key="3">
    <source>
        <dbReference type="ARBA" id="ARBA00023015"/>
    </source>
</evidence>
<dbReference type="InterPro" id="IPR007526">
    <property type="entry name" value="SWIRM"/>
</dbReference>
<proteinExistence type="inferred from homology"/>
<dbReference type="PROSITE" id="PS51293">
    <property type="entry name" value="SANT"/>
    <property type="match status" value="1"/>
</dbReference>
<feature type="domain" description="Myb-like" evidence="9">
    <location>
        <begin position="312"/>
        <end position="362"/>
    </location>
</feature>
<dbReference type="CDD" id="cd00167">
    <property type="entry name" value="SANT"/>
    <property type="match status" value="1"/>
</dbReference>
<dbReference type="SMART" id="SM00717">
    <property type="entry name" value="SANT"/>
    <property type="match status" value="1"/>
</dbReference>
<comment type="similarity">
    <text evidence="6">Belongs to the SMARCC family.</text>
</comment>
<feature type="region of interest" description="Disordered" evidence="8">
    <location>
        <begin position="1"/>
        <end position="56"/>
    </location>
</feature>
<sequence length="551" mass="62532">MSSEETPAVNNPPAGDGDTEMLENGSQPEALKNEAGVEIDPEVKKREEELENTDPAVMQQQMEEKARQYLAKQTFRIIVPSYAAWFDREDIHEIEKKSLPEFFNGKNRTKTPAVYREYRDFMIDTYRLNPTEYLTVTACRRNLAGDVCSIMRVHAFLEQWGLLNYQIDPETRPSLIGPQYTGHFQVMLDTPRGLQPFVPLDESKATEEGKNLDLTDKKIKASNDELNTMPVNLELRKNVYDSAADAAALLDDSQRKHNAITARTYNCFTCGDDVTNVRYHNLQSKQTVGATCFKHGLFPANYTVADFIRIEQAQNAGTAWTDQEVLLLLEGVEMYEDDWESVAYHVGTRNKESCIVKFLQLPIEDPYLIKNSSTALKEQHERVVESTNDESSVVSQVLSKLKDNTDKADQIKSRAQALQTEEEQHQSKLVRSLVEAELRKFELKMTKFKDIEAVLETQRQELEQERLRLYLDRLSLKSQADSVLTKLKEATEASGEDAVELATEASKLAAENPKVSLVNSDSELKQGVKVPKPSMKPISIDSPQTYKFWSA</sequence>
<dbReference type="PROSITE" id="PS50090">
    <property type="entry name" value="MYB_LIKE"/>
    <property type="match status" value="1"/>
</dbReference>
<dbReference type="InterPro" id="IPR036388">
    <property type="entry name" value="WH-like_DNA-bd_sf"/>
</dbReference>
<dbReference type="AlphaFoldDB" id="A0A642VAN9"/>
<keyword evidence="13" id="KW-1185">Reference proteome</keyword>
<dbReference type="PANTHER" id="PTHR15381">
    <property type="entry name" value="CHONDROITIN SULFATE PROTEOGLYCAN 5 -RELATED"/>
    <property type="match status" value="1"/>
</dbReference>
<dbReference type="SUPFAM" id="SSF46689">
    <property type="entry name" value="Homeodomain-like"/>
    <property type="match status" value="2"/>
</dbReference>
<evidence type="ECO:0000256" key="2">
    <source>
        <dbReference type="ARBA" id="ARBA00022853"/>
    </source>
</evidence>
<dbReference type="Gene3D" id="1.10.10.10">
    <property type="entry name" value="Winged helix-like DNA-binding domain superfamily/Winged helix DNA-binding domain"/>
    <property type="match status" value="1"/>
</dbReference>
<comment type="caution">
    <text evidence="12">The sequence shown here is derived from an EMBL/GenBank/DDBJ whole genome shotgun (WGS) entry which is preliminary data.</text>
</comment>
<keyword evidence="3" id="KW-0805">Transcription regulation</keyword>
<evidence type="ECO:0000256" key="4">
    <source>
        <dbReference type="ARBA" id="ARBA00023163"/>
    </source>
</evidence>
<accession>A0A642VAN9</accession>
<dbReference type="Pfam" id="PF00249">
    <property type="entry name" value="Myb_DNA-binding"/>
    <property type="match status" value="1"/>
</dbReference>
<dbReference type="FunFam" id="1.10.10.60:FF:000014">
    <property type="entry name" value="SWI/SNF complex subunit SMARCC2 isoform C"/>
    <property type="match status" value="1"/>
</dbReference>
<comment type="subcellular location">
    <subcellularLocation>
        <location evidence="1">Nucleus</location>
    </subcellularLocation>
</comment>
<dbReference type="OrthoDB" id="118550at2759"/>
<dbReference type="Pfam" id="PF04433">
    <property type="entry name" value="SWIRM"/>
    <property type="match status" value="1"/>
</dbReference>
<name>A0A642VAN9_9ASCO</name>
<evidence type="ECO:0000259" key="10">
    <source>
        <dbReference type="PROSITE" id="PS50934"/>
    </source>
</evidence>
<dbReference type="InterPro" id="IPR001005">
    <property type="entry name" value="SANT/Myb"/>
</dbReference>
<evidence type="ECO:0000256" key="5">
    <source>
        <dbReference type="ARBA" id="ARBA00023242"/>
    </source>
</evidence>
<reference evidence="12" key="1">
    <citation type="journal article" date="2019" name="G3 (Bethesda)">
        <title>Genome Assemblies of Two Rare Opportunistic Yeast Pathogens: Diutina rugosa (syn. Candida rugosa) and Trichomonascus ciferrii (syn. Candida ciferrii).</title>
        <authorList>
            <person name="Mixao V."/>
            <person name="Saus E."/>
            <person name="Hansen A.P."/>
            <person name="Lass-Florl C."/>
            <person name="Gabaldon T."/>
        </authorList>
    </citation>
    <scope>NUCLEOTIDE SEQUENCE</scope>
    <source>
        <strain evidence="12">CBS 4856</strain>
    </source>
</reference>
<dbReference type="EMBL" id="SWFS01000078">
    <property type="protein sequence ID" value="KAA8916891.1"/>
    <property type="molecule type" value="Genomic_DNA"/>
</dbReference>
<feature type="domain" description="SANT" evidence="11">
    <location>
        <begin position="315"/>
        <end position="366"/>
    </location>
</feature>
<dbReference type="InterPro" id="IPR017884">
    <property type="entry name" value="SANT_dom"/>
</dbReference>
<evidence type="ECO:0000259" key="11">
    <source>
        <dbReference type="PROSITE" id="PS51293"/>
    </source>
</evidence>
<dbReference type="GO" id="GO:0006355">
    <property type="term" value="P:regulation of DNA-templated transcription"/>
    <property type="evidence" value="ECO:0007669"/>
    <property type="project" value="UniProtKB-ARBA"/>
</dbReference>
<gene>
    <name evidence="12" type="ORF">TRICI_001010</name>
</gene>
<dbReference type="VEuPathDB" id="FungiDB:TRICI_001010"/>
<protein>
    <submittedName>
        <fullName evidence="12">Uncharacterized protein</fullName>
    </submittedName>
</protein>
<dbReference type="PANTHER" id="PTHR15381:SF1">
    <property type="entry name" value="CHONDROITIN SULFATE PROTEOGLYCAN 5"/>
    <property type="match status" value="1"/>
</dbReference>
<feature type="coiled-coil region" evidence="7">
    <location>
        <begin position="401"/>
        <end position="468"/>
    </location>
</feature>
<dbReference type="Pfam" id="PF16495">
    <property type="entry name" value="SWIRM-assoc_1"/>
    <property type="match status" value="1"/>
</dbReference>
<evidence type="ECO:0000256" key="7">
    <source>
        <dbReference type="SAM" id="Coils"/>
    </source>
</evidence>
<evidence type="ECO:0000313" key="12">
    <source>
        <dbReference type="EMBL" id="KAA8916891.1"/>
    </source>
</evidence>
<keyword evidence="5" id="KW-0539">Nucleus</keyword>
<dbReference type="PROSITE" id="PS50934">
    <property type="entry name" value="SWIRM"/>
    <property type="match status" value="1"/>
</dbReference>
<dbReference type="Gene3D" id="1.10.10.60">
    <property type="entry name" value="Homeodomain-like"/>
    <property type="match status" value="1"/>
</dbReference>
<evidence type="ECO:0000256" key="6">
    <source>
        <dbReference type="ARBA" id="ARBA00049655"/>
    </source>
</evidence>
<dbReference type="InterPro" id="IPR032451">
    <property type="entry name" value="SMARCC_C"/>
</dbReference>
<dbReference type="Proteomes" id="UP000761534">
    <property type="component" value="Unassembled WGS sequence"/>
</dbReference>
<dbReference type="GO" id="GO:0006338">
    <property type="term" value="P:chromatin remodeling"/>
    <property type="evidence" value="ECO:0007669"/>
    <property type="project" value="UniProtKB-ARBA"/>
</dbReference>
<dbReference type="GO" id="GO:0048858">
    <property type="term" value="P:cell projection morphogenesis"/>
    <property type="evidence" value="ECO:0007669"/>
    <property type="project" value="TreeGrafter"/>
</dbReference>